<proteinExistence type="predicted"/>
<sequence length="356" mass="39739">MAPSHHYRNFPPISLRDLTWADMEALTPLFRPIPMPHEPAYATWQTNLRSRIVDLPNHLRRKPDDPTAFCANHKNLNPGPIESLLNFFRHVLQPEKLKAYDLSGCTFNLLFDMSVTWGERSSRAFAPLFDVSYGRISAKFVEDDNSTCAACKLSSISDDTDGLAVLGALAISSTESKDWKVSKRVQFIESFYAAIVNSSGVLEEVTMPMWELALQLYRCRPQKPRHEPDEPNRSHVDALAAAAVAAAAEGGRSQHPMLVDSPNPFADDRAAPTPTQPHFQTPTAPRAASPYSQMDNWNSYRHSLTSPGSPSLGHANPYQHHSRAPTPSSIYSHGYGQTEYGSDESQIIDSYRYRRG</sequence>
<dbReference type="AlphaFoldDB" id="A0A9Q9ARA7"/>
<keyword evidence="3" id="KW-1185">Reference proteome</keyword>
<feature type="region of interest" description="Disordered" evidence="1">
    <location>
        <begin position="243"/>
        <end position="356"/>
    </location>
</feature>
<dbReference type="OrthoDB" id="3645758at2759"/>
<organism evidence="2 3">
    <name type="scientific">Septoria linicola</name>
    <dbReference type="NCBI Taxonomy" id="215465"/>
    <lineage>
        <taxon>Eukaryota</taxon>
        <taxon>Fungi</taxon>
        <taxon>Dikarya</taxon>
        <taxon>Ascomycota</taxon>
        <taxon>Pezizomycotina</taxon>
        <taxon>Dothideomycetes</taxon>
        <taxon>Dothideomycetidae</taxon>
        <taxon>Mycosphaerellales</taxon>
        <taxon>Mycosphaerellaceae</taxon>
        <taxon>Septoria</taxon>
    </lineage>
</organism>
<name>A0A9Q9ARA7_9PEZI</name>
<feature type="compositionally biased region" description="Low complexity" evidence="1">
    <location>
        <begin position="271"/>
        <end position="285"/>
    </location>
</feature>
<evidence type="ECO:0000313" key="3">
    <source>
        <dbReference type="Proteomes" id="UP001056384"/>
    </source>
</evidence>
<protein>
    <submittedName>
        <fullName evidence="2">Uncharacterized protein</fullName>
    </submittedName>
</protein>
<evidence type="ECO:0000313" key="2">
    <source>
        <dbReference type="EMBL" id="USW49361.1"/>
    </source>
</evidence>
<feature type="compositionally biased region" description="Polar residues" evidence="1">
    <location>
        <begin position="339"/>
        <end position="348"/>
    </location>
</feature>
<evidence type="ECO:0000256" key="1">
    <source>
        <dbReference type="SAM" id="MobiDB-lite"/>
    </source>
</evidence>
<feature type="compositionally biased region" description="Polar residues" evidence="1">
    <location>
        <begin position="290"/>
        <end position="309"/>
    </location>
</feature>
<dbReference type="EMBL" id="CP099419">
    <property type="protein sequence ID" value="USW49361.1"/>
    <property type="molecule type" value="Genomic_DNA"/>
</dbReference>
<gene>
    <name evidence="2" type="ORF">Slin15195_G026800</name>
</gene>
<accession>A0A9Q9ARA7</accession>
<dbReference type="Proteomes" id="UP001056384">
    <property type="component" value="Chromosome 2"/>
</dbReference>
<reference evidence="2" key="1">
    <citation type="submission" date="2022-06" db="EMBL/GenBank/DDBJ databases">
        <title>Complete genome sequences of two strains of the flax pathogen Septoria linicola.</title>
        <authorList>
            <person name="Lapalu N."/>
            <person name="Simon A."/>
            <person name="Demenou B."/>
            <person name="Paumier D."/>
            <person name="Guillot M.-P."/>
            <person name="Gout L."/>
            <person name="Valade R."/>
        </authorList>
    </citation>
    <scope>NUCLEOTIDE SEQUENCE</scope>
    <source>
        <strain evidence="2">SE15195</strain>
    </source>
</reference>